<evidence type="ECO:0000313" key="1">
    <source>
        <dbReference type="EMBL" id="KAK1428949.1"/>
    </source>
</evidence>
<comment type="caution">
    <text evidence="1">The sequence shown here is derived from an EMBL/GenBank/DDBJ whole genome shotgun (WGS) entry which is preliminary data.</text>
</comment>
<reference evidence="1" key="1">
    <citation type="journal article" date="2023" name="bioRxiv">
        <title>Improved chromosome-level genome assembly for marigold (Tagetes erecta).</title>
        <authorList>
            <person name="Jiang F."/>
            <person name="Yuan L."/>
            <person name="Wang S."/>
            <person name="Wang H."/>
            <person name="Xu D."/>
            <person name="Wang A."/>
            <person name="Fan W."/>
        </authorList>
    </citation>
    <scope>NUCLEOTIDE SEQUENCE</scope>
    <source>
        <strain evidence="1">WSJ</strain>
        <tissue evidence="1">Leaf</tissue>
    </source>
</reference>
<evidence type="ECO:0000313" key="2">
    <source>
        <dbReference type="Proteomes" id="UP001229421"/>
    </source>
</evidence>
<sequence length="85" mass="9945">MIRGLRSGILVIDHGWKSLSNKLESRWLAKRIVLPRQQYNHFFKSFIFFIFLQPPCDCQFTFQFTHIINSSPLSLSLSILTVSKT</sequence>
<dbReference type="Proteomes" id="UP001229421">
    <property type="component" value="Unassembled WGS sequence"/>
</dbReference>
<dbReference type="AlphaFoldDB" id="A0AAD8KUK8"/>
<protein>
    <submittedName>
        <fullName evidence="1">Uncharacterized protein</fullName>
    </submittedName>
</protein>
<keyword evidence="2" id="KW-1185">Reference proteome</keyword>
<gene>
    <name evidence="1" type="ORF">QVD17_17790</name>
</gene>
<organism evidence="1 2">
    <name type="scientific">Tagetes erecta</name>
    <name type="common">African marigold</name>
    <dbReference type="NCBI Taxonomy" id="13708"/>
    <lineage>
        <taxon>Eukaryota</taxon>
        <taxon>Viridiplantae</taxon>
        <taxon>Streptophyta</taxon>
        <taxon>Embryophyta</taxon>
        <taxon>Tracheophyta</taxon>
        <taxon>Spermatophyta</taxon>
        <taxon>Magnoliopsida</taxon>
        <taxon>eudicotyledons</taxon>
        <taxon>Gunneridae</taxon>
        <taxon>Pentapetalae</taxon>
        <taxon>asterids</taxon>
        <taxon>campanulids</taxon>
        <taxon>Asterales</taxon>
        <taxon>Asteraceae</taxon>
        <taxon>Asteroideae</taxon>
        <taxon>Heliantheae alliance</taxon>
        <taxon>Tageteae</taxon>
        <taxon>Tagetes</taxon>
    </lineage>
</organism>
<dbReference type="EMBL" id="JAUHHV010000004">
    <property type="protein sequence ID" value="KAK1428949.1"/>
    <property type="molecule type" value="Genomic_DNA"/>
</dbReference>
<accession>A0AAD8KUK8</accession>
<name>A0AAD8KUK8_TARER</name>
<proteinExistence type="predicted"/>